<feature type="domain" description="HTH tetR-type" evidence="2">
    <location>
        <begin position="13"/>
        <end position="73"/>
    </location>
</feature>
<dbReference type="InterPro" id="IPR050109">
    <property type="entry name" value="HTH-type_TetR-like_transc_reg"/>
</dbReference>
<evidence type="ECO:0000256" key="1">
    <source>
        <dbReference type="ARBA" id="ARBA00023125"/>
    </source>
</evidence>
<dbReference type="Pfam" id="PF00440">
    <property type="entry name" value="TetR_N"/>
    <property type="match status" value="1"/>
</dbReference>
<dbReference type="InterPro" id="IPR009057">
    <property type="entry name" value="Homeodomain-like_sf"/>
</dbReference>
<dbReference type="InterPro" id="IPR041474">
    <property type="entry name" value="NicS_C"/>
</dbReference>
<dbReference type="PANTHER" id="PTHR30328">
    <property type="entry name" value="TRANSCRIPTIONAL REPRESSOR"/>
    <property type="match status" value="1"/>
</dbReference>
<comment type="caution">
    <text evidence="3">The sequence shown here is derived from an EMBL/GenBank/DDBJ whole genome shotgun (WGS) entry which is preliminary data.</text>
</comment>
<dbReference type="SUPFAM" id="SSF48498">
    <property type="entry name" value="Tetracyclin repressor-like, C-terminal domain"/>
    <property type="match status" value="1"/>
</dbReference>
<name>A0A0F9W0J7_9ZZZZ</name>
<keyword evidence="1" id="KW-0238">DNA-binding</keyword>
<dbReference type="InterPro" id="IPR001647">
    <property type="entry name" value="HTH_TetR"/>
</dbReference>
<evidence type="ECO:0000259" key="2">
    <source>
        <dbReference type="PROSITE" id="PS50977"/>
    </source>
</evidence>
<accession>A0A0F9W0J7</accession>
<dbReference type="Pfam" id="PF17938">
    <property type="entry name" value="TetR_C_29"/>
    <property type="match status" value="1"/>
</dbReference>
<gene>
    <name evidence="3" type="ORF">LCGC14_0033470</name>
</gene>
<dbReference type="InterPro" id="IPR036271">
    <property type="entry name" value="Tet_transcr_reg_TetR-rel_C_sf"/>
</dbReference>
<evidence type="ECO:0000313" key="3">
    <source>
        <dbReference type="EMBL" id="KKO09845.1"/>
    </source>
</evidence>
<dbReference type="PRINTS" id="PR00455">
    <property type="entry name" value="HTHTETR"/>
</dbReference>
<proteinExistence type="predicted"/>
<dbReference type="EMBL" id="LAZR01000006">
    <property type="protein sequence ID" value="KKO09845.1"/>
    <property type="molecule type" value="Genomic_DNA"/>
</dbReference>
<dbReference type="Gene3D" id="1.10.357.10">
    <property type="entry name" value="Tetracycline Repressor, domain 2"/>
    <property type="match status" value="1"/>
</dbReference>
<dbReference type="SUPFAM" id="SSF46689">
    <property type="entry name" value="Homeodomain-like"/>
    <property type="match status" value="1"/>
</dbReference>
<protein>
    <recommendedName>
        <fullName evidence="2">HTH tetR-type domain-containing protein</fullName>
    </recommendedName>
</protein>
<organism evidence="3">
    <name type="scientific">marine sediment metagenome</name>
    <dbReference type="NCBI Taxonomy" id="412755"/>
    <lineage>
        <taxon>unclassified sequences</taxon>
        <taxon>metagenomes</taxon>
        <taxon>ecological metagenomes</taxon>
    </lineage>
</organism>
<sequence length="213" mass="23700">MSTPSTRAEPGKRDTMNRLLAAARQIFALKGLAGARVEDIAREAGVTKQLVYHYYGSKEVLFSTVLDDASQQIMQELIAVEIDDLPPEEALRRLLYCCFDQYLEDPLLGALALEGIRYHEAAETRPNSFTSQSPALATKFSLVLKRGIENGVFKQDIDARLFLASSALLMSGGFTNHYTMSVLVGFDTTSENGMRIWREHSANFILASIMRQS</sequence>
<dbReference type="PROSITE" id="PS50977">
    <property type="entry name" value="HTH_TETR_2"/>
    <property type="match status" value="1"/>
</dbReference>
<dbReference type="AlphaFoldDB" id="A0A0F9W0J7"/>
<dbReference type="GO" id="GO:0003677">
    <property type="term" value="F:DNA binding"/>
    <property type="evidence" value="ECO:0007669"/>
    <property type="project" value="UniProtKB-KW"/>
</dbReference>
<reference evidence="3" key="1">
    <citation type="journal article" date="2015" name="Nature">
        <title>Complex archaea that bridge the gap between prokaryotes and eukaryotes.</title>
        <authorList>
            <person name="Spang A."/>
            <person name="Saw J.H."/>
            <person name="Jorgensen S.L."/>
            <person name="Zaremba-Niedzwiedzka K."/>
            <person name="Martijn J."/>
            <person name="Lind A.E."/>
            <person name="van Eijk R."/>
            <person name="Schleper C."/>
            <person name="Guy L."/>
            <person name="Ettema T.J."/>
        </authorList>
    </citation>
    <scope>NUCLEOTIDE SEQUENCE</scope>
</reference>
<dbReference type="PANTHER" id="PTHR30328:SF54">
    <property type="entry name" value="HTH-TYPE TRANSCRIPTIONAL REPRESSOR SCO4008"/>
    <property type="match status" value="1"/>
</dbReference>